<name>A0A8K0IKF2_COCNU</name>
<dbReference type="SUPFAM" id="SSF56784">
    <property type="entry name" value="HAD-like"/>
    <property type="match status" value="1"/>
</dbReference>
<evidence type="ECO:0000256" key="9">
    <source>
        <dbReference type="ARBA" id="ARBA00022723"/>
    </source>
</evidence>
<evidence type="ECO:0000256" key="12">
    <source>
        <dbReference type="PIRSR" id="PIRSR605002-1"/>
    </source>
</evidence>
<feature type="active site" description="Proton donor/acceptor" evidence="12">
    <location>
        <position position="15"/>
    </location>
</feature>
<comment type="function">
    <text evidence="15">Catalyzes the interconversion of mannose-6-phosphate to mannose-1-phosphate, the precursor for the synthesis of GDP-mannose. GDP-mannose is an essential sugar nucleotide for the synthesis of D-mannose-containing cell wall polysaccharides (galactomannans and glucomannans), glycolipids, glycoproteins and the antioxidant L-ascorbate.</text>
</comment>
<evidence type="ECO:0000256" key="11">
    <source>
        <dbReference type="ARBA" id="ARBA00023235"/>
    </source>
</evidence>
<dbReference type="SFLD" id="SFLDS00003">
    <property type="entry name" value="Haloacid_Dehalogenase"/>
    <property type="match status" value="1"/>
</dbReference>
<comment type="similarity">
    <text evidence="4 15">Belongs to the eukaryotic PMM family.</text>
</comment>
<reference evidence="16" key="1">
    <citation type="journal article" date="2017" name="Gigascience">
        <title>The genome draft of coconut (Cocos nucifera).</title>
        <authorList>
            <person name="Xiao Y."/>
            <person name="Xu P."/>
            <person name="Fan H."/>
            <person name="Baudouin L."/>
            <person name="Xia W."/>
            <person name="Bocs S."/>
            <person name="Xu J."/>
            <person name="Li Q."/>
            <person name="Guo A."/>
            <person name="Zhou L."/>
            <person name="Li J."/>
            <person name="Wu Y."/>
            <person name="Ma Z."/>
            <person name="Armero A."/>
            <person name="Issali A.E."/>
            <person name="Liu N."/>
            <person name="Peng M."/>
            <person name="Yang Y."/>
        </authorList>
    </citation>
    <scope>NUCLEOTIDE SEQUENCE</scope>
    <source>
        <tissue evidence="16">Spear leaf of Hainan Tall coconut</tissue>
    </source>
</reference>
<dbReference type="Gene3D" id="3.30.1240.20">
    <property type="match status" value="1"/>
</dbReference>
<comment type="pathway">
    <text evidence="3 15">Nucleotide-sugar biosynthesis; GDP-alpha-D-mannose biosynthesis; alpha-D-mannose 1-phosphate from D-fructose 6-phosphate: step 2/2.</text>
</comment>
<dbReference type="InterPro" id="IPR043169">
    <property type="entry name" value="PMM_cap"/>
</dbReference>
<feature type="binding site" evidence="13">
    <location>
        <position position="171"/>
    </location>
    <ligand>
        <name>alpha-D-mannose 1-phosphate</name>
        <dbReference type="ChEBI" id="CHEBI:58409"/>
    </ligand>
</feature>
<dbReference type="OrthoDB" id="10264771at2759"/>
<evidence type="ECO:0000256" key="1">
    <source>
        <dbReference type="ARBA" id="ARBA00000586"/>
    </source>
</evidence>
<dbReference type="PANTHER" id="PTHR10466">
    <property type="entry name" value="PHOSPHOMANNOMUTASE"/>
    <property type="match status" value="1"/>
</dbReference>
<dbReference type="SFLD" id="SFLDG01140">
    <property type="entry name" value="C2.B:_Phosphomannomutase_and_P"/>
    <property type="match status" value="1"/>
</dbReference>
<dbReference type="NCBIfam" id="TIGR01484">
    <property type="entry name" value="HAD-SF-IIB"/>
    <property type="match status" value="1"/>
</dbReference>
<evidence type="ECO:0000256" key="7">
    <source>
        <dbReference type="ARBA" id="ARBA00021706"/>
    </source>
</evidence>
<evidence type="ECO:0000313" key="16">
    <source>
        <dbReference type="EMBL" id="KAG1361280.1"/>
    </source>
</evidence>
<protein>
    <recommendedName>
        <fullName evidence="7 15">Phosphomannomutase</fullName>
        <ecNumber evidence="6 15">5.4.2.8</ecNumber>
    </recommendedName>
</protein>
<feature type="binding site" evidence="13">
    <location>
        <position position="211"/>
    </location>
    <ligand>
        <name>alpha-D-mannose 1-phosphate</name>
        <dbReference type="ChEBI" id="CHEBI:58409"/>
    </ligand>
</feature>
<dbReference type="GO" id="GO:0009298">
    <property type="term" value="P:GDP-mannose biosynthetic process"/>
    <property type="evidence" value="ECO:0007669"/>
    <property type="project" value="UniProtKB-UniPathway"/>
</dbReference>
<evidence type="ECO:0000256" key="2">
    <source>
        <dbReference type="ARBA" id="ARBA00004496"/>
    </source>
</evidence>
<keyword evidence="9 14" id="KW-0479">Metal-binding</keyword>
<keyword evidence="17" id="KW-1185">Reference proteome</keyword>
<evidence type="ECO:0000256" key="3">
    <source>
        <dbReference type="ARBA" id="ARBA00004699"/>
    </source>
</evidence>
<dbReference type="GO" id="GO:0006487">
    <property type="term" value="P:protein N-linked glycosylation"/>
    <property type="evidence" value="ECO:0007669"/>
    <property type="project" value="TreeGrafter"/>
</dbReference>
<feature type="active site" description="Nucleophile" evidence="12">
    <location>
        <position position="13"/>
    </location>
</feature>
<feature type="binding site" evidence="14">
    <location>
        <position position="254"/>
    </location>
    <ligand>
        <name>Mg(2+)</name>
        <dbReference type="ChEBI" id="CHEBI:18420"/>
        <label>1</label>
    </ligand>
</feature>
<feature type="binding site" evidence="13">
    <location>
        <position position="22"/>
    </location>
    <ligand>
        <name>alpha-D-mannose 1-phosphate</name>
        <dbReference type="ChEBI" id="CHEBI:58409"/>
    </ligand>
</feature>
<dbReference type="Gene3D" id="3.40.50.1000">
    <property type="entry name" value="HAD superfamily/HAD-like"/>
    <property type="match status" value="1"/>
</dbReference>
<evidence type="ECO:0000256" key="14">
    <source>
        <dbReference type="PIRSR" id="PIRSR605002-3"/>
    </source>
</evidence>
<dbReference type="GO" id="GO:0004615">
    <property type="term" value="F:phosphomannomutase activity"/>
    <property type="evidence" value="ECO:0007669"/>
    <property type="project" value="UniProtKB-EC"/>
</dbReference>
<dbReference type="EMBL" id="CM017880">
    <property type="protein sequence ID" value="KAG1361280.1"/>
    <property type="molecule type" value="Genomic_DNA"/>
</dbReference>
<organism evidence="16 17">
    <name type="scientific">Cocos nucifera</name>
    <name type="common">Coconut palm</name>
    <dbReference type="NCBI Taxonomy" id="13894"/>
    <lineage>
        <taxon>Eukaryota</taxon>
        <taxon>Viridiplantae</taxon>
        <taxon>Streptophyta</taxon>
        <taxon>Embryophyta</taxon>
        <taxon>Tracheophyta</taxon>
        <taxon>Spermatophyta</taxon>
        <taxon>Magnoliopsida</taxon>
        <taxon>Liliopsida</taxon>
        <taxon>Arecaceae</taxon>
        <taxon>Arecoideae</taxon>
        <taxon>Cocoseae</taxon>
        <taxon>Attaleinae</taxon>
        <taxon>Cocos</taxon>
    </lineage>
</organism>
<evidence type="ECO:0000256" key="5">
    <source>
        <dbReference type="ARBA" id="ARBA00011738"/>
    </source>
</evidence>
<feature type="binding site" evidence="13">
    <location>
        <position position="164"/>
    </location>
    <ligand>
        <name>alpha-D-mannose 1-phosphate</name>
        <dbReference type="ChEBI" id="CHEBI:58409"/>
    </ligand>
</feature>
<evidence type="ECO:0000256" key="6">
    <source>
        <dbReference type="ARBA" id="ARBA00012730"/>
    </source>
</evidence>
<dbReference type="InterPro" id="IPR005002">
    <property type="entry name" value="PMM"/>
</dbReference>
<accession>A0A8K0IKF2</accession>
<keyword evidence="11 15" id="KW-0413">Isomerase</keyword>
<evidence type="ECO:0000256" key="10">
    <source>
        <dbReference type="ARBA" id="ARBA00022842"/>
    </source>
</evidence>
<dbReference type="PANTHER" id="PTHR10466:SF0">
    <property type="entry name" value="PHOSPHOMANNOMUTASE"/>
    <property type="match status" value="1"/>
</dbReference>
<dbReference type="GO" id="GO:0005829">
    <property type="term" value="C:cytosol"/>
    <property type="evidence" value="ECO:0007669"/>
    <property type="project" value="TreeGrafter"/>
</dbReference>
<comment type="subunit">
    <text evidence="5 15">Homodimer.</text>
</comment>
<feature type="binding site" evidence="14">
    <location>
        <position position="13"/>
    </location>
    <ligand>
        <name>Mg(2+)</name>
        <dbReference type="ChEBI" id="CHEBI:18420"/>
        <label>1</label>
    </ligand>
</feature>
<comment type="subcellular location">
    <subcellularLocation>
        <location evidence="2 15">Cytoplasm</location>
    </subcellularLocation>
</comment>
<keyword evidence="8 15" id="KW-0963">Cytoplasm</keyword>
<feature type="binding site" evidence="13">
    <location>
        <position position="209"/>
    </location>
    <ligand>
        <name>alpha-D-mannose 1-phosphate</name>
        <dbReference type="ChEBI" id="CHEBI:58409"/>
    </ligand>
</feature>
<feature type="binding site" evidence="13">
    <location>
        <position position="153"/>
    </location>
    <ligand>
        <name>alpha-D-mannose 1-phosphate</name>
        <dbReference type="ChEBI" id="CHEBI:58409"/>
    </ligand>
</feature>
<dbReference type="InterPro" id="IPR036412">
    <property type="entry name" value="HAD-like_sf"/>
</dbReference>
<dbReference type="EC" id="5.4.2.8" evidence="6 15"/>
<dbReference type="InterPro" id="IPR023214">
    <property type="entry name" value="HAD_sf"/>
</dbReference>
<feature type="binding site" evidence="14">
    <location>
        <position position="15"/>
    </location>
    <ligand>
        <name>Mg(2+)</name>
        <dbReference type="ChEBI" id="CHEBI:18420"/>
        <label>1</label>
    </ligand>
</feature>
<dbReference type="FunFam" id="3.30.1240.20:FF:000001">
    <property type="entry name" value="Phosphomannomutase"/>
    <property type="match status" value="1"/>
</dbReference>
<dbReference type="GO" id="GO:0006013">
    <property type="term" value="P:mannose metabolic process"/>
    <property type="evidence" value="ECO:0007669"/>
    <property type="project" value="TreeGrafter"/>
</dbReference>
<comment type="cofactor">
    <cofactor evidence="14">
        <name>Mg(2+)</name>
        <dbReference type="ChEBI" id="CHEBI:18420"/>
    </cofactor>
</comment>
<gene>
    <name evidence="16" type="ORF">COCNU_09G007430</name>
</gene>
<sequence>MAGRKAGVIALFDVDGTLTAPRKVITPKMLEFMRELREAVTVGVVGGSDLVKISEQLGKSVINDYDYVFAENGLVAYKNGELIASQVTYVLIIDLLLLEKLYKHSLIFHSVTFEVSLKSFLGEEKLREFINFTLHYIADLDIPIKRGTFIEFRNGMLNVSPIGRNCSQEERDEFEKYDKVHNIRPKMVSVLREKFAHFNLTFSIGGQISFDVFPQGWDKTFCLRYLNEFPEVYFFGDKTYKGGNDYEIYVSERTMGHSVTSPDDTAEKCRSLFLTKQNGDA</sequence>
<dbReference type="CDD" id="cd02585">
    <property type="entry name" value="HAD_PMM"/>
    <property type="match status" value="1"/>
</dbReference>
<feature type="binding site" evidence="14">
    <location>
        <position position="249"/>
    </location>
    <ligand>
        <name>Mg(2+)</name>
        <dbReference type="ChEBI" id="CHEBI:18420"/>
        <label>1</label>
    </ligand>
</feature>
<feature type="binding site" evidence="14">
    <location>
        <position position="237"/>
    </location>
    <ligand>
        <name>Mg(2+)</name>
        <dbReference type="ChEBI" id="CHEBI:18420"/>
        <label>1</label>
    </ligand>
</feature>
<dbReference type="GO" id="GO:0046872">
    <property type="term" value="F:metal ion binding"/>
    <property type="evidence" value="ECO:0007669"/>
    <property type="project" value="UniProtKB-KW"/>
</dbReference>
<dbReference type="UniPathway" id="UPA00126">
    <property type="reaction ID" value="UER00424"/>
</dbReference>
<dbReference type="SFLD" id="SFLDG01143">
    <property type="entry name" value="C2.B.3:_Phosphomannomutase_Lik"/>
    <property type="match status" value="1"/>
</dbReference>
<proteinExistence type="inferred from homology"/>
<keyword evidence="10 14" id="KW-0460">Magnesium</keyword>
<dbReference type="InterPro" id="IPR006379">
    <property type="entry name" value="HAD-SF_hydro_IIB"/>
</dbReference>
<evidence type="ECO:0000313" key="17">
    <source>
        <dbReference type="Proteomes" id="UP000797356"/>
    </source>
</evidence>
<evidence type="ECO:0000256" key="13">
    <source>
        <dbReference type="PIRSR" id="PIRSR605002-2"/>
    </source>
</evidence>
<comment type="catalytic activity">
    <reaction evidence="1 15">
        <text>alpha-D-mannose 1-phosphate = D-mannose 6-phosphate</text>
        <dbReference type="Rhea" id="RHEA:11140"/>
        <dbReference type="ChEBI" id="CHEBI:58409"/>
        <dbReference type="ChEBI" id="CHEBI:58735"/>
        <dbReference type="EC" id="5.4.2.8"/>
    </reaction>
</comment>
<dbReference type="AlphaFoldDB" id="A0A8K0IKF2"/>
<comment type="caution">
    <text evidence="16">The sequence shown here is derived from an EMBL/GenBank/DDBJ whole genome shotgun (WGS) entry which is preliminary data.</text>
</comment>
<reference evidence="16" key="2">
    <citation type="submission" date="2019-07" db="EMBL/GenBank/DDBJ databases">
        <authorList>
            <person name="Yang Y."/>
            <person name="Bocs S."/>
            <person name="Baudouin L."/>
        </authorList>
    </citation>
    <scope>NUCLEOTIDE SEQUENCE</scope>
    <source>
        <tissue evidence="16">Spear leaf of Hainan Tall coconut</tissue>
    </source>
</reference>
<dbReference type="Pfam" id="PF03332">
    <property type="entry name" value="PMM"/>
    <property type="match status" value="2"/>
</dbReference>
<evidence type="ECO:0000256" key="15">
    <source>
        <dbReference type="RuleBase" id="RU361118"/>
    </source>
</evidence>
<evidence type="ECO:0000256" key="8">
    <source>
        <dbReference type="ARBA" id="ARBA00022490"/>
    </source>
</evidence>
<dbReference type="Proteomes" id="UP000797356">
    <property type="component" value="Chromosome 9"/>
</dbReference>
<evidence type="ECO:0000256" key="4">
    <source>
        <dbReference type="ARBA" id="ARBA00009736"/>
    </source>
</evidence>